<dbReference type="Proteomes" id="UP000673691">
    <property type="component" value="Unassembled WGS sequence"/>
</dbReference>
<name>A0A8H8DLU4_9FUNG</name>
<protein>
    <submittedName>
        <fullName evidence="2">CRAL/TRIO, N-terminal domain-containing protein</fullName>
    </submittedName>
</protein>
<dbReference type="OrthoDB" id="1434354at2759"/>
<comment type="caution">
    <text evidence="2">The sequence shown here is derived from an EMBL/GenBank/DDBJ whole genome shotgun (WGS) entry which is preliminary data.</text>
</comment>
<gene>
    <name evidence="2" type="ORF">BJ554DRAFT_445</name>
</gene>
<dbReference type="PANTHER" id="PTHR45657:SF1">
    <property type="entry name" value="CRAL-TRIO DOMAIN-CONTAINING PROTEIN YKL091C-RELATED"/>
    <property type="match status" value="1"/>
</dbReference>
<keyword evidence="3" id="KW-1185">Reference proteome</keyword>
<dbReference type="InterPro" id="IPR051026">
    <property type="entry name" value="PI/PC_transfer"/>
</dbReference>
<dbReference type="PANTHER" id="PTHR45657">
    <property type="entry name" value="CRAL-TRIO DOMAIN-CONTAINING PROTEIN YKL091C-RELATED"/>
    <property type="match status" value="1"/>
</dbReference>
<dbReference type="InterPro" id="IPR036865">
    <property type="entry name" value="CRAL-TRIO_dom_sf"/>
</dbReference>
<evidence type="ECO:0000259" key="1">
    <source>
        <dbReference type="SMART" id="SM01100"/>
    </source>
</evidence>
<dbReference type="EMBL" id="JAEFCI010000841">
    <property type="protein sequence ID" value="KAG5463299.1"/>
    <property type="molecule type" value="Genomic_DNA"/>
</dbReference>
<dbReference type="Pfam" id="PF03765">
    <property type="entry name" value="CRAL_TRIO_N"/>
    <property type="match status" value="1"/>
</dbReference>
<dbReference type="InterPro" id="IPR011074">
    <property type="entry name" value="CRAL/TRIO_N_dom"/>
</dbReference>
<feature type="domain" description="CRAL/TRIO N-terminal" evidence="1">
    <location>
        <begin position="40"/>
        <end position="65"/>
    </location>
</feature>
<dbReference type="Gene3D" id="3.40.525.10">
    <property type="entry name" value="CRAL-TRIO lipid binding domain"/>
    <property type="match status" value="1"/>
</dbReference>
<dbReference type="SMART" id="SM01100">
    <property type="entry name" value="CRAL_TRIO_N"/>
    <property type="match status" value="1"/>
</dbReference>
<proteinExistence type="predicted"/>
<sequence>MSGQVAPPDITQLTPEQKSKLEQFRKELEAEGLYNPLEPSDTCLIRFLRARKWDLPKTMLMFKNAEQWRKDFGVDQLVKDFRFDELPQVQEIYPRYYHKTDRLGMALRGKKSQAVCSRLRANLRRCSRSHIAFPESRSGRPSWPI</sequence>
<evidence type="ECO:0000313" key="2">
    <source>
        <dbReference type="EMBL" id="KAG5463299.1"/>
    </source>
</evidence>
<dbReference type="SUPFAM" id="SSF46938">
    <property type="entry name" value="CRAL/TRIO N-terminal domain"/>
    <property type="match status" value="1"/>
</dbReference>
<accession>A0A8H8DLU4</accession>
<organism evidence="2 3">
    <name type="scientific">Olpidium bornovanus</name>
    <dbReference type="NCBI Taxonomy" id="278681"/>
    <lineage>
        <taxon>Eukaryota</taxon>
        <taxon>Fungi</taxon>
        <taxon>Fungi incertae sedis</taxon>
        <taxon>Olpidiomycota</taxon>
        <taxon>Olpidiomycotina</taxon>
        <taxon>Olpidiomycetes</taxon>
        <taxon>Olpidiales</taxon>
        <taxon>Olpidiaceae</taxon>
        <taxon>Olpidium</taxon>
    </lineage>
</organism>
<dbReference type="AlphaFoldDB" id="A0A8H8DLU4"/>
<reference evidence="2 3" key="1">
    <citation type="journal article" name="Sci. Rep.">
        <title>Genome-scale phylogenetic analyses confirm Olpidium as the closest living zoosporic fungus to the non-flagellated, terrestrial fungi.</title>
        <authorList>
            <person name="Chang Y."/>
            <person name="Rochon D."/>
            <person name="Sekimoto S."/>
            <person name="Wang Y."/>
            <person name="Chovatia M."/>
            <person name="Sandor L."/>
            <person name="Salamov A."/>
            <person name="Grigoriev I.V."/>
            <person name="Stajich J.E."/>
            <person name="Spatafora J.W."/>
        </authorList>
    </citation>
    <scope>NUCLEOTIDE SEQUENCE [LARGE SCALE GENOMIC DNA]</scope>
    <source>
        <strain evidence="2">S191</strain>
    </source>
</reference>
<evidence type="ECO:0000313" key="3">
    <source>
        <dbReference type="Proteomes" id="UP000673691"/>
    </source>
</evidence>
<dbReference type="InterPro" id="IPR036273">
    <property type="entry name" value="CRAL/TRIO_N_dom_sf"/>
</dbReference>